<comment type="caution">
    <text evidence="5">The sequence shown here is derived from an EMBL/GenBank/DDBJ whole genome shotgun (WGS) entry which is preliminary data.</text>
</comment>
<dbReference type="InterPro" id="IPR013766">
    <property type="entry name" value="Thioredoxin_domain"/>
</dbReference>
<dbReference type="EMBL" id="WVIC01000011">
    <property type="protein sequence ID" value="NCJ06326.1"/>
    <property type="molecule type" value="Genomic_DNA"/>
</dbReference>
<dbReference type="GO" id="GO:0008379">
    <property type="term" value="F:thioredoxin peroxidase activity"/>
    <property type="evidence" value="ECO:0007669"/>
    <property type="project" value="InterPro"/>
</dbReference>
<dbReference type="Proteomes" id="UP000607397">
    <property type="component" value="Unassembled WGS sequence"/>
</dbReference>
<dbReference type="GO" id="GO:0005737">
    <property type="term" value="C:cytoplasm"/>
    <property type="evidence" value="ECO:0007669"/>
    <property type="project" value="TreeGrafter"/>
</dbReference>
<dbReference type="Pfam" id="PF08534">
    <property type="entry name" value="Redoxin"/>
    <property type="match status" value="1"/>
</dbReference>
<evidence type="ECO:0000256" key="1">
    <source>
        <dbReference type="ARBA" id="ARBA00022559"/>
    </source>
</evidence>
<dbReference type="AlphaFoldDB" id="A0A8K1ZYH2"/>
<reference evidence="5" key="1">
    <citation type="submission" date="2019-12" db="EMBL/GenBank/DDBJ databases">
        <title>High-Quality draft genome sequences of three cyanobacteria isolated from the limestone walls of the Old Cathedral of Coimbra.</title>
        <authorList>
            <person name="Tiago I."/>
            <person name="Soares F."/>
            <person name="Portugal A."/>
        </authorList>
    </citation>
    <scope>NUCLEOTIDE SEQUENCE [LARGE SCALE GENOMIC DNA]</scope>
    <source>
        <strain evidence="5">C</strain>
    </source>
</reference>
<protein>
    <recommendedName>
        <fullName evidence="3">Glutathione-dependent peroxiredoxin</fullName>
        <ecNumber evidence="3">1.11.1.27</ecNumber>
    </recommendedName>
</protein>
<comment type="similarity">
    <text evidence="3">Belongs to the peroxiredoxin family. Prx5 subfamily.</text>
</comment>
<dbReference type="Gene3D" id="3.40.30.10">
    <property type="entry name" value="Glutaredoxin"/>
    <property type="match status" value="1"/>
</dbReference>
<dbReference type="SUPFAM" id="SSF52833">
    <property type="entry name" value="Thioredoxin-like"/>
    <property type="match status" value="1"/>
</dbReference>
<dbReference type="InterPro" id="IPR036249">
    <property type="entry name" value="Thioredoxin-like_sf"/>
</dbReference>
<gene>
    <name evidence="5" type="ORF">GS597_07330</name>
</gene>
<dbReference type="InterPro" id="IPR013740">
    <property type="entry name" value="Redoxin"/>
</dbReference>
<dbReference type="GO" id="GO:0042744">
    <property type="term" value="P:hydrogen peroxide catabolic process"/>
    <property type="evidence" value="ECO:0007669"/>
    <property type="project" value="TreeGrafter"/>
</dbReference>
<name>A0A8K1ZYH2_9CYAN</name>
<comment type="catalytic activity">
    <reaction evidence="3">
        <text>a hydroperoxide + 2 glutathione = an alcohol + glutathione disulfide + H2O</text>
        <dbReference type="Rhea" id="RHEA:62632"/>
        <dbReference type="ChEBI" id="CHEBI:15377"/>
        <dbReference type="ChEBI" id="CHEBI:30879"/>
        <dbReference type="ChEBI" id="CHEBI:35924"/>
        <dbReference type="ChEBI" id="CHEBI:57925"/>
        <dbReference type="ChEBI" id="CHEBI:58297"/>
        <dbReference type="EC" id="1.11.1.27"/>
    </reaction>
</comment>
<dbReference type="PANTHER" id="PTHR10430">
    <property type="entry name" value="PEROXIREDOXIN"/>
    <property type="match status" value="1"/>
</dbReference>
<proteinExistence type="inferred from homology"/>
<dbReference type="GO" id="GO:0034599">
    <property type="term" value="P:cellular response to oxidative stress"/>
    <property type="evidence" value="ECO:0007669"/>
    <property type="project" value="InterPro"/>
</dbReference>
<feature type="domain" description="Thioredoxin" evidence="4">
    <location>
        <begin position="4"/>
        <end position="168"/>
    </location>
</feature>
<evidence type="ECO:0000259" key="4">
    <source>
        <dbReference type="PROSITE" id="PS51352"/>
    </source>
</evidence>
<dbReference type="PROSITE" id="PS51352">
    <property type="entry name" value="THIOREDOXIN_2"/>
    <property type="match status" value="1"/>
</dbReference>
<evidence type="ECO:0000256" key="2">
    <source>
        <dbReference type="ARBA" id="ARBA00023002"/>
    </source>
</evidence>
<sequence>MLLNHEGKPVPKVNFRMFSEVGWHDLSTADLFEHKTIVAFAVPGAFTCPYSPLQLLGYNEYAKSFRANGVDDILCFSVNDPFSLAAWAEAEGANQVRFIPDLKGDFTRQMGMMVNLSDKGMGYRSCRYSMLVKDGVIQKMFVEHDGVEAMPVVSNAETMLEYINPNAEKPEQTAVLMQLWRTMLSA</sequence>
<dbReference type="EC" id="1.11.1.27" evidence="3"/>
<keyword evidence="3" id="KW-0049">Antioxidant</keyword>
<dbReference type="InterPro" id="IPR037944">
    <property type="entry name" value="PRX5-like"/>
</dbReference>
<organism evidence="5 6">
    <name type="scientific">Petrachloros mirabilis ULC683</name>
    <dbReference type="NCBI Taxonomy" id="2781853"/>
    <lineage>
        <taxon>Bacteria</taxon>
        <taxon>Bacillati</taxon>
        <taxon>Cyanobacteriota</taxon>
        <taxon>Cyanophyceae</taxon>
        <taxon>Synechococcales</taxon>
        <taxon>Petrachlorosaceae</taxon>
        <taxon>Petrachloros</taxon>
        <taxon>Petrachloros mirabilis</taxon>
    </lineage>
</organism>
<keyword evidence="3" id="KW-0676">Redox-active center</keyword>
<keyword evidence="6" id="KW-1185">Reference proteome</keyword>
<evidence type="ECO:0000313" key="6">
    <source>
        <dbReference type="Proteomes" id="UP000607397"/>
    </source>
</evidence>
<evidence type="ECO:0000313" key="5">
    <source>
        <dbReference type="EMBL" id="NCJ06326.1"/>
    </source>
</evidence>
<dbReference type="CDD" id="cd03013">
    <property type="entry name" value="PRX5_like"/>
    <property type="match status" value="1"/>
</dbReference>
<dbReference type="GO" id="GO:0045454">
    <property type="term" value="P:cell redox homeostasis"/>
    <property type="evidence" value="ECO:0007669"/>
    <property type="project" value="TreeGrafter"/>
</dbReference>
<keyword evidence="1 3" id="KW-0575">Peroxidase</keyword>
<dbReference type="PANTHER" id="PTHR10430:SF16">
    <property type="entry name" value="PEROXIREDOXIN-5, MITOCHONDRIAL"/>
    <property type="match status" value="1"/>
</dbReference>
<keyword evidence="2 3" id="KW-0560">Oxidoreductase</keyword>
<dbReference type="RefSeq" id="WP_161824798.1">
    <property type="nucleotide sequence ID" value="NZ_WVIC01000011.1"/>
</dbReference>
<accession>A0A8K1ZYH2</accession>
<evidence type="ECO:0000256" key="3">
    <source>
        <dbReference type="RuleBase" id="RU366011"/>
    </source>
</evidence>
<comment type="function">
    <text evidence="3">Thiol-specific peroxidase that catalyzes the reduction of hydrogen peroxide and organic hydroperoxides to water and alcohols, respectively. Plays a role in cell protection against oxidative stress by detoxifying peroxides.</text>
</comment>